<evidence type="ECO:0000313" key="9">
    <source>
        <dbReference type="Proteomes" id="UP000041254"/>
    </source>
</evidence>
<dbReference type="InterPro" id="IPR006571">
    <property type="entry name" value="TLDc_dom"/>
</dbReference>
<feature type="compositionally biased region" description="Polar residues" evidence="6">
    <location>
        <begin position="117"/>
        <end position="133"/>
    </location>
</feature>
<dbReference type="PhylomeDB" id="A0A0G4H0J9"/>
<feature type="compositionally biased region" description="Low complexity" evidence="6">
    <location>
        <begin position="470"/>
        <end position="481"/>
    </location>
</feature>
<keyword evidence="3" id="KW-0238">DNA-binding</keyword>
<evidence type="ECO:0000256" key="4">
    <source>
        <dbReference type="ARBA" id="ARBA00023128"/>
    </source>
</evidence>
<comment type="similarity">
    <text evidence="2">Belongs to the OXR1 family.</text>
</comment>
<evidence type="ECO:0000256" key="1">
    <source>
        <dbReference type="ARBA" id="ARBA00004173"/>
    </source>
</evidence>
<feature type="region of interest" description="Disordered" evidence="6">
    <location>
        <begin position="260"/>
        <end position="288"/>
    </location>
</feature>
<evidence type="ECO:0000256" key="3">
    <source>
        <dbReference type="ARBA" id="ARBA00023125"/>
    </source>
</evidence>
<dbReference type="GO" id="GO:0005739">
    <property type="term" value="C:mitochondrion"/>
    <property type="evidence" value="ECO:0007669"/>
    <property type="project" value="UniProtKB-SubCell"/>
</dbReference>
<dbReference type="Gene3D" id="1.10.10.60">
    <property type="entry name" value="Homeodomain-like"/>
    <property type="match status" value="1"/>
</dbReference>
<dbReference type="Pfam" id="PF07534">
    <property type="entry name" value="TLD"/>
    <property type="match status" value="2"/>
</dbReference>
<feature type="domain" description="HTH CENPB-type" evidence="7">
    <location>
        <begin position="198"/>
        <end position="268"/>
    </location>
</feature>
<dbReference type="Pfam" id="PF03221">
    <property type="entry name" value="HTH_Tnp_Tc5"/>
    <property type="match status" value="1"/>
</dbReference>
<dbReference type="Proteomes" id="UP000041254">
    <property type="component" value="Unassembled WGS sequence"/>
</dbReference>
<dbReference type="EMBL" id="CDMY01000908">
    <property type="protein sequence ID" value="CEM36861.1"/>
    <property type="molecule type" value="Genomic_DNA"/>
</dbReference>
<reference evidence="8 9" key="1">
    <citation type="submission" date="2014-11" db="EMBL/GenBank/DDBJ databases">
        <authorList>
            <person name="Zhu J."/>
            <person name="Qi W."/>
            <person name="Song R."/>
        </authorList>
    </citation>
    <scope>NUCLEOTIDE SEQUENCE [LARGE SCALE GENOMIC DNA]</scope>
</reference>
<dbReference type="PANTHER" id="PTHR23354">
    <property type="entry name" value="NUCLEOLAR PROTEIN 7/ESTROGEN RECEPTOR COACTIVATOR-RELATED"/>
    <property type="match status" value="1"/>
</dbReference>
<dbReference type="OrthoDB" id="125347at2759"/>
<evidence type="ECO:0000256" key="6">
    <source>
        <dbReference type="SAM" id="MobiDB-lite"/>
    </source>
</evidence>
<protein>
    <recommendedName>
        <fullName evidence="5">Oxidation resistance protein 1</fullName>
    </recommendedName>
</protein>
<gene>
    <name evidence="8" type="ORF">Vbra_3466</name>
</gene>
<keyword evidence="4" id="KW-0496">Mitochondrion</keyword>
<feature type="compositionally biased region" description="Polar residues" evidence="6">
    <location>
        <begin position="444"/>
        <end position="456"/>
    </location>
</feature>
<evidence type="ECO:0000256" key="5">
    <source>
        <dbReference type="ARBA" id="ARBA00040604"/>
    </source>
</evidence>
<comment type="subcellular location">
    <subcellularLocation>
        <location evidence="1">Mitochondrion</location>
    </subcellularLocation>
</comment>
<feature type="compositionally biased region" description="Basic and acidic residues" evidence="6">
    <location>
        <begin position="1"/>
        <end position="26"/>
    </location>
</feature>
<feature type="compositionally biased region" description="Low complexity" evidence="6">
    <location>
        <begin position="274"/>
        <end position="288"/>
    </location>
</feature>
<name>A0A0G4H0J9_VITBC</name>
<dbReference type="InterPro" id="IPR009057">
    <property type="entry name" value="Homeodomain-like_sf"/>
</dbReference>
<dbReference type="SMART" id="SM00674">
    <property type="entry name" value="CENPB"/>
    <property type="match status" value="1"/>
</dbReference>
<dbReference type="InParanoid" id="A0A0G4H0J9"/>
<sequence>MMDELGDHHKQGDGARAPEEAHRDGDEGQSPPGPSASPPLSLADNINDMQNPFPSSDPPAAAAAAAGSNDTDGMTEWINSMPEPDRPLDQQSPFSHPLMAMGRPVAEGSPASRHRTSSLPPSLTRQSNSQVCTKNAGEVTIGERLQLVDEFERRKDSGERISMPQFEREKGIPPDRFKQWYYAIKKQREAGVQTADHTKKRIRPPKYPQIEVEMRQWMASHEDPTKVPPKDIRTKAMEIAIQLGIGDFSASDSWINSFRERCRQNPSPPSEPSAAAAATAAGTDGTDGMTLMSEQELHAAVQEWINTMPGGPQTGEEAPEREAAAAAAQPASPLHPPHPHPPPRPLAHQSAAHSIDAAAAAAAARADICFGASTDRSREDTTSTPDDDAAATSHRPFDQQSQPSERNTMSMAPSESQLTNERSPNKIQKTATRRHRNRPPSMVCSRSSVKSVSTTAADDRLSDIPEDGDGIVSGSDGVPDGITALSSRSTTDGDNQSPDPQVVVGSSLSSTECAALRSVLALAMLDECEFTLLYRASRDGAEYGDLLRCVGDTKGLVFLIRKDKYVFGAFISAGIELPDDPRGVNSYGCNVSQFELAGHFNQNQPTIYMKLRGYMMYVAGLEGLTADGAKLRIGGLMLGYKGDARPAKLFINGPPLSLWLGCEGGAAADMHSFCHFIPSRSVPDGYEGVRDEDGDALFGGSRELMADEVEVIRVDGRSLLSLKVIEGATLDALQSAALYRFLGLTTVSRLKLIYRASRDGSSYGDLLRCVSDASGLVFVIRKGKYVFGAFISDHIQVPLDYKGGHFYSCDGWDFSLAGHFAKGPTKLEEGSRDVGVAGREGQVDNGSKLNIGWWLSLGYGTPARLGCEGGAADDMRSCSQFIPHYDLPDGYEGVRHERGRALFGGSEEFMADEVEVLTVCESEGEVGLGSACDLPTT</sequence>
<evidence type="ECO:0000256" key="2">
    <source>
        <dbReference type="ARBA" id="ARBA00009540"/>
    </source>
</evidence>
<dbReference type="STRING" id="1169540.A0A0G4H0J9"/>
<evidence type="ECO:0000259" key="7">
    <source>
        <dbReference type="PROSITE" id="PS51253"/>
    </source>
</evidence>
<evidence type="ECO:0000313" key="8">
    <source>
        <dbReference type="EMBL" id="CEM36861.1"/>
    </source>
</evidence>
<feature type="compositionally biased region" description="Polar residues" evidence="6">
    <location>
        <begin position="484"/>
        <end position="504"/>
    </location>
</feature>
<dbReference type="VEuPathDB" id="CryptoDB:Vbra_3466"/>
<dbReference type="InterPro" id="IPR006600">
    <property type="entry name" value="HTH_CenpB_DNA-bd_dom"/>
</dbReference>
<feature type="region of interest" description="Disordered" evidence="6">
    <location>
        <begin position="306"/>
        <end position="504"/>
    </location>
</feature>
<dbReference type="AlphaFoldDB" id="A0A0G4H0J9"/>
<dbReference type="PROSITE" id="PS51253">
    <property type="entry name" value="HTH_CENPB"/>
    <property type="match status" value="1"/>
</dbReference>
<dbReference type="SUPFAM" id="SSF46689">
    <property type="entry name" value="Homeodomain-like"/>
    <property type="match status" value="1"/>
</dbReference>
<dbReference type="GO" id="GO:0003677">
    <property type="term" value="F:DNA binding"/>
    <property type="evidence" value="ECO:0007669"/>
    <property type="project" value="UniProtKB-KW"/>
</dbReference>
<accession>A0A0G4H0J9</accession>
<feature type="compositionally biased region" description="Pro residues" evidence="6">
    <location>
        <begin position="333"/>
        <end position="345"/>
    </location>
</feature>
<dbReference type="PANTHER" id="PTHR23354:SF62">
    <property type="entry name" value="MUSTARD, ISOFORM V"/>
    <property type="match status" value="1"/>
</dbReference>
<proteinExistence type="inferred from homology"/>
<feature type="region of interest" description="Disordered" evidence="6">
    <location>
        <begin position="1"/>
        <end position="137"/>
    </location>
</feature>
<feature type="region of interest" description="Disordered" evidence="6">
    <location>
        <begin position="189"/>
        <end position="209"/>
    </location>
</feature>
<feature type="compositionally biased region" description="Polar residues" evidence="6">
    <location>
        <begin position="398"/>
        <end position="430"/>
    </location>
</feature>
<keyword evidence="9" id="KW-1185">Reference proteome</keyword>
<feature type="compositionally biased region" description="Low complexity" evidence="6">
    <location>
        <begin position="346"/>
        <end position="368"/>
    </location>
</feature>
<organism evidence="8 9">
    <name type="scientific">Vitrella brassicaformis (strain CCMP3155)</name>
    <dbReference type="NCBI Taxonomy" id="1169540"/>
    <lineage>
        <taxon>Eukaryota</taxon>
        <taxon>Sar</taxon>
        <taxon>Alveolata</taxon>
        <taxon>Colpodellida</taxon>
        <taxon>Vitrellaceae</taxon>
        <taxon>Vitrella</taxon>
    </lineage>
</organism>